<dbReference type="AlphaFoldDB" id="A0A438JXR7"/>
<organism evidence="1 2">
    <name type="scientific">Vitis vinifera</name>
    <name type="common">Grape</name>
    <dbReference type="NCBI Taxonomy" id="29760"/>
    <lineage>
        <taxon>Eukaryota</taxon>
        <taxon>Viridiplantae</taxon>
        <taxon>Streptophyta</taxon>
        <taxon>Embryophyta</taxon>
        <taxon>Tracheophyta</taxon>
        <taxon>Spermatophyta</taxon>
        <taxon>Magnoliopsida</taxon>
        <taxon>eudicotyledons</taxon>
        <taxon>Gunneridae</taxon>
        <taxon>Pentapetalae</taxon>
        <taxon>rosids</taxon>
        <taxon>Vitales</taxon>
        <taxon>Vitaceae</taxon>
        <taxon>Viteae</taxon>
        <taxon>Vitis</taxon>
    </lineage>
</organism>
<dbReference type="InterPro" id="IPR046341">
    <property type="entry name" value="SET_dom_sf"/>
</dbReference>
<comment type="caution">
    <text evidence="1">The sequence shown here is derived from an EMBL/GenBank/DDBJ whole genome shotgun (WGS) entry which is preliminary data.</text>
</comment>
<evidence type="ECO:0000313" key="1">
    <source>
        <dbReference type="EMBL" id="RVX13743.1"/>
    </source>
</evidence>
<evidence type="ECO:0000313" key="2">
    <source>
        <dbReference type="Proteomes" id="UP000288805"/>
    </source>
</evidence>
<dbReference type="PANTHER" id="PTHR13271">
    <property type="entry name" value="UNCHARACTERIZED PUTATIVE METHYLTRANSFERASE"/>
    <property type="match status" value="1"/>
</dbReference>
<dbReference type="Proteomes" id="UP000288805">
    <property type="component" value="Unassembled WGS sequence"/>
</dbReference>
<accession>A0A438JXR7</accession>
<dbReference type="InterPro" id="IPR050600">
    <property type="entry name" value="SETD3_SETD6_MTase"/>
</dbReference>
<dbReference type="EMBL" id="QGNW01000023">
    <property type="protein sequence ID" value="RVX13743.1"/>
    <property type="molecule type" value="Genomic_DNA"/>
</dbReference>
<proteinExistence type="predicted"/>
<sequence>MLLGARFIDRCCLHRPIVCLSRRFKFSSTAKPQDSHCVDKDCDDFLPWLEQKAGVEISSVLSIGKSTYGRLSTSLATNVSSTIRVMGICLFTKEQKFYGGFGYFVGQIEDACIDNAVLLLNKVSWHRVEESPWTSPRHSMFEMIHIGVLVISLFGSHSADEWSLFASKSIQTGDCILKVPYNVQISPDNVPSKINSLLGDEVGNIAKLAIVISVEWKMGQDSEWAPYINRLPQPGEMHSTRGEHKNYEQWQSQEFHLWGEALEGIKLLD</sequence>
<protein>
    <submittedName>
        <fullName evidence="1">Uncharacterized protein</fullName>
    </submittedName>
</protein>
<dbReference type="PANTHER" id="PTHR13271:SF134">
    <property type="entry name" value="OS01G0976450 PROTEIN"/>
    <property type="match status" value="1"/>
</dbReference>
<dbReference type="SUPFAM" id="SSF82199">
    <property type="entry name" value="SET domain"/>
    <property type="match status" value="1"/>
</dbReference>
<gene>
    <name evidence="1" type="ORF">CK203_010397</name>
</gene>
<dbReference type="Gene3D" id="3.90.1410.10">
    <property type="entry name" value="set domain protein methyltransferase, domain 1"/>
    <property type="match status" value="1"/>
</dbReference>
<reference evidence="1 2" key="1">
    <citation type="journal article" date="2018" name="PLoS Genet.">
        <title>Population sequencing reveals clonal diversity and ancestral inbreeding in the grapevine cultivar Chardonnay.</title>
        <authorList>
            <person name="Roach M.J."/>
            <person name="Johnson D.L."/>
            <person name="Bohlmann J."/>
            <person name="van Vuuren H.J."/>
            <person name="Jones S.J."/>
            <person name="Pretorius I.S."/>
            <person name="Schmidt S.A."/>
            <person name="Borneman A.R."/>
        </authorList>
    </citation>
    <scope>NUCLEOTIDE SEQUENCE [LARGE SCALE GENOMIC DNA]</scope>
    <source>
        <strain evidence="2">cv. Chardonnay</strain>
        <tissue evidence="1">Leaf</tissue>
    </source>
</reference>
<name>A0A438JXR7_VITVI</name>